<comment type="caution">
    <text evidence="2">The sequence shown here is derived from an EMBL/GenBank/DDBJ whole genome shotgun (WGS) entry which is preliminary data.</text>
</comment>
<organism evidence="2 3">
    <name type="scientific">candidate division WWE3 bacterium</name>
    <dbReference type="NCBI Taxonomy" id="2053526"/>
    <lineage>
        <taxon>Bacteria</taxon>
        <taxon>Katanobacteria</taxon>
    </lineage>
</organism>
<feature type="transmembrane region" description="Helical" evidence="1">
    <location>
        <begin position="138"/>
        <end position="156"/>
    </location>
</feature>
<feature type="transmembrane region" description="Helical" evidence="1">
    <location>
        <begin position="60"/>
        <end position="85"/>
    </location>
</feature>
<evidence type="ECO:0000313" key="2">
    <source>
        <dbReference type="EMBL" id="RJR26893.1"/>
    </source>
</evidence>
<accession>A0A3A4ZCB3</accession>
<evidence type="ECO:0008006" key="4">
    <source>
        <dbReference type="Google" id="ProtNLM"/>
    </source>
</evidence>
<feature type="transmembrane region" description="Helical" evidence="1">
    <location>
        <begin position="33"/>
        <end position="54"/>
    </location>
</feature>
<keyword evidence="1" id="KW-1133">Transmembrane helix</keyword>
<protein>
    <recommendedName>
        <fullName evidence="4">Yip1 domain-containing protein</fullName>
    </recommendedName>
</protein>
<feature type="transmembrane region" description="Helical" evidence="1">
    <location>
        <begin position="176"/>
        <end position="194"/>
    </location>
</feature>
<gene>
    <name evidence="2" type="ORF">C4561_03905</name>
</gene>
<keyword evidence="1" id="KW-0472">Membrane</keyword>
<evidence type="ECO:0000313" key="3">
    <source>
        <dbReference type="Proteomes" id="UP000265540"/>
    </source>
</evidence>
<dbReference type="Proteomes" id="UP000265540">
    <property type="component" value="Unassembled WGS sequence"/>
</dbReference>
<feature type="transmembrane region" description="Helical" evidence="1">
    <location>
        <begin position="6"/>
        <end position="26"/>
    </location>
</feature>
<feature type="transmembrane region" description="Helical" evidence="1">
    <location>
        <begin position="97"/>
        <end position="118"/>
    </location>
</feature>
<dbReference type="EMBL" id="QZJF01000017">
    <property type="protein sequence ID" value="RJR26893.1"/>
    <property type="molecule type" value="Genomic_DNA"/>
</dbReference>
<keyword evidence="1" id="KW-0812">Transmembrane</keyword>
<name>A0A3A4ZCB3_UNCKA</name>
<sequence>MEQFYLQTAKLFLTAMALVILIRILFGNGRIRLNARAALLMGLIAIPVIAYFSAPTLTTALLYVGGSALGIAVVALLVWLVEITFGAGPQTRRTTLTIMFVAVTVGIITLLIDAAILLDLNKLLEGMEGSKAPNYRSLLWWVSLVWWIWHFIAAFIRRLRHIPTALPIFRRGAYGLIVWLALTVGPHISMWIFSR</sequence>
<dbReference type="AlphaFoldDB" id="A0A3A4ZCB3"/>
<proteinExistence type="predicted"/>
<reference evidence="2 3" key="1">
    <citation type="journal article" date="2017" name="ISME J.">
        <title>Energy and carbon metabolisms in a deep terrestrial subsurface fluid microbial community.</title>
        <authorList>
            <person name="Momper L."/>
            <person name="Jungbluth S.P."/>
            <person name="Lee M.D."/>
            <person name="Amend J.P."/>
        </authorList>
    </citation>
    <scope>NUCLEOTIDE SEQUENCE [LARGE SCALE GENOMIC DNA]</scope>
    <source>
        <strain evidence="2">SURF_46</strain>
    </source>
</reference>
<evidence type="ECO:0000256" key="1">
    <source>
        <dbReference type="SAM" id="Phobius"/>
    </source>
</evidence>